<comment type="caution">
    <text evidence="1">The sequence shown here is derived from an EMBL/GenBank/DDBJ whole genome shotgun (WGS) entry which is preliminary data.</text>
</comment>
<keyword evidence="2" id="KW-1185">Reference proteome</keyword>
<evidence type="ECO:0000313" key="1">
    <source>
        <dbReference type="EMBL" id="KAH9717538.1"/>
    </source>
</evidence>
<dbReference type="Proteomes" id="UP000829398">
    <property type="component" value="Chromosome 7"/>
</dbReference>
<gene>
    <name evidence="1" type="ORF">KPL71_021862</name>
</gene>
<dbReference type="EMBL" id="CM039176">
    <property type="protein sequence ID" value="KAH9717538.1"/>
    <property type="molecule type" value="Genomic_DNA"/>
</dbReference>
<proteinExistence type="predicted"/>
<reference evidence="2" key="1">
    <citation type="journal article" date="2023" name="Hortic. Res.">
        <title>A chromosome-level phased genome enabling allele-level studies in sweet orange: a case study on citrus Huanglongbing tolerance.</title>
        <authorList>
            <person name="Wu B."/>
            <person name="Yu Q."/>
            <person name="Deng Z."/>
            <person name="Duan Y."/>
            <person name="Luo F."/>
            <person name="Gmitter F. Jr."/>
        </authorList>
    </citation>
    <scope>NUCLEOTIDE SEQUENCE [LARGE SCALE GENOMIC DNA]</scope>
    <source>
        <strain evidence="2">cv. Valencia</strain>
    </source>
</reference>
<evidence type="ECO:0000313" key="2">
    <source>
        <dbReference type="Proteomes" id="UP000829398"/>
    </source>
</evidence>
<organism evidence="1 2">
    <name type="scientific">Citrus sinensis</name>
    <name type="common">Sweet orange</name>
    <name type="synonym">Citrus aurantium var. sinensis</name>
    <dbReference type="NCBI Taxonomy" id="2711"/>
    <lineage>
        <taxon>Eukaryota</taxon>
        <taxon>Viridiplantae</taxon>
        <taxon>Streptophyta</taxon>
        <taxon>Embryophyta</taxon>
        <taxon>Tracheophyta</taxon>
        <taxon>Spermatophyta</taxon>
        <taxon>Magnoliopsida</taxon>
        <taxon>eudicotyledons</taxon>
        <taxon>Gunneridae</taxon>
        <taxon>Pentapetalae</taxon>
        <taxon>rosids</taxon>
        <taxon>malvids</taxon>
        <taxon>Sapindales</taxon>
        <taxon>Rutaceae</taxon>
        <taxon>Aurantioideae</taxon>
        <taxon>Citrus</taxon>
    </lineage>
</organism>
<protein>
    <submittedName>
        <fullName evidence="1">Receptor-like protein kinase</fullName>
    </submittedName>
</protein>
<sequence>MRHDSWQPFPIPRGRVLMSFYCWSTTLPNTRNWGTGVWEKYVDETRHGEQISDGRVLRTGVFRKSLVRGGTGAEVSCSSTSTPSARPISCKRHKVIPARGREARRPGRRQLARHAPQPENLGTTATLSPEPWRNTQDLTEPRQPRFPQNRGVTRKISQNHDSHAFPRTVADPGRRTRRTGIPHQHDPSGVTSSWNNTINLCQWMGVTCGHRHQRVTELDLSNQRIGGVLSPYVGNLSFLRYINLSDNGFHGEIPQEIGNLYRLEKLELSNNSFSGTIPTNLSRCSELTHLRVANNKLEGQIPKEIGSLLKLQTLALYYNNLTGQLPDFVGNLSALQVIYIRGNSLVNRFSGSLPFDILVNLPNLKKLCIAENNFVGSIPDSLSNASNLELLELAGNQFEGFDASHITLTGALPQQLLSITTLSLYLDLSHNLLNGSLLLQVGNLKNLILNTKEYREGVKKFVENATLNVENQDGMDMSYTTWIWHGEQLGKKGVDVEMTNTYSMSRDVDDHYRGIHENVVEQQDNCPMNFVEDAEIPLYPGCSKYTRLSAAAVLYKYKTMYGYSNKSFDNLLEILCDMLPELNTIPNSTRSVEMLLKPFQLDCIRIHACVNDCCLFRNDLEKSETCPKCGSSRWKLDGRNKKIHKGSPAKVLTYFPIIPRFRKMFESPKMAEQLRWHYDHKSNDDKMRHPVDSLAWKTIDKKWHSFSKDPRNLRLGLAADGFNPFGIRSSTYSCWPVMLVTYNLPPWLCMRKEFIMLTLLIPRPKQPGNDIDIYLQPLIDDLQQLWENGVEVYDAFTRTVFNLKAILMWTINDFPAYGNLAGCATKGKAACPICSSNTCSKRLKYSKKTVYMGHRCFLPSGHSLRFKKSWFDGHEELEERPRIMSGMQILNEHLLLRHNLDVMHIEKNVCDSIVGTLLNIKGKSKDGLHSRMDLKELKIRKDLHPDVREKSTFLPPTPHTLSRVEKQIFCKRLLDLKLPDGYSSNIGSCISMEDCKISGLKSHDFHVLMQQLLPVALRGLLPKGPRNAIFRLCVFFNDLCQRVLDQEKLEEDIVEIVCMFEREMKKLKGYVRNRARPEGCIVKCYLADECMSYFSRCIKQVADMDCHQRRNEEYMHDMILEGRPISKGSIIELTDERLESAHRYVLFNTAEVEPYLHLHLAELKLSDKRLSRNEGLLWKRHSEEFSSWFEQKIEEENRNDISMTLKCHACGPRRQAVSYNAYIINDQRYHIKDVEKSTQNSGVLIESATVCQSSSKDTNSCIDTITYGVIKDILLLDYYTLKIPLFDCNWANIRNGVKFEDGFTLVNLHQGQHQFARDSFILASQAKQVFYSRENDLSSWYVVLRAPPRGFHELDNYAENCITTLRPLDVSRLDNNIEGEDGSSRRENCEGIYI</sequence>
<accession>A0ACB8JIS2</accession>
<name>A0ACB8JIS2_CITSI</name>